<keyword evidence="12" id="KW-1185">Reference proteome</keyword>
<dbReference type="AlphaFoldDB" id="A0A371JM63"/>
<dbReference type="HAMAP" id="MF_00135">
    <property type="entry name" value="PRAI"/>
    <property type="match status" value="1"/>
</dbReference>
<evidence type="ECO:0000256" key="3">
    <source>
        <dbReference type="ARBA" id="ARBA00012572"/>
    </source>
</evidence>
<comment type="pathway">
    <text evidence="2 9">Amino-acid biosynthesis; L-tryptophan biosynthesis; L-tryptophan from chorismate: step 3/5.</text>
</comment>
<dbReference type="EC" id="5.3.1.24" evidence="3 9"/>
<dbReference type="Pfam" id="PF00697">
    <property type="entry name" value="PRAI"/>
    <property type="match status" value="2"/>
</dbReference>
<dbReference type="InterPro" id="IPR011060">
    <property type="entry name" value="RibuloseP-bd_barrel"/>
</dbReference>
<sequence length="233" mass="26555">MKLKVCGMKYNPEEVAKLQPDYLGFIFWEPSTRYFDGRVPELPKSIKKVGVFVDASVEEVLEKVKEHQLDAVQLHGKESPAFCMELKNNFLSFRADSRKKKGDETKEVSTALNLTSLEIIKVFSIKDEFDFSILKAYETVCDYFLFDTKGKLPGGNGYTFDWSILKDYPSSKPYFLSGGIGLDSTEKLEDFLASPASQYCYAIDVNSRFETEPGLKNIEALKKFKELLIEDQL</sequence>
<dbReference type="GO" id="GO:0004640">
    <property type="term" value="F:phosphoribosylanthranilate isomerase activity"/>
    <property type="evidence" value="ECO:0007669"/>
    <property type="project" value="UniProtKB-UniRule"/>
</dbReference>
<keyword evidence="5 9" id="KW-0028">Amino-acid biosynthesis</keyword>
<keyword evidence="6 9" id="KW-0822">Tryptophan biosynthesis</keyword>
<proteinExistence type="inferred from homology"/>
<evidence type="ECO:0000313" key="11">
    <source>
        <dbReference type="EMBL" id="RDY58149.1"/>
    </source>
</evidence>
<dbReference type="SUPFAM" id="SSF51366">
    <property type="entry name" value="Ribulose-phoshate binding barrel"/>
    <property type="match status" value="1"/>
</dbReference>
<evidence type="ECO:0000256" key="1">
    <source>
        <dbReference type="ARBA" id="ARBA00001164"/>
    </source>
</evidence>
<evidence type="ECO:0000256" key="8">
    <source>
        <dbReference type="ARBA" id="ARBA00023235"/>
    </source>
</evidence>
<keyword evidence="8 9" id="KW-0413">Isomerase</keyword>
<dbReference type="PANTHER" id="PTHR42894">
    <property type="entry name" value="N-(5'-PHOSPHORIBOSYL)ANTHRANILATE ISOMERASE"/>
    <property type="match status" value="1"/>
</dbReference>
<dbReference type="InterPro" id="IPR013785">
    <property type="entry name" value="Aldolase_TIM"/>
</dbReference>
<evidence type="ECO:0000256" key="4">
    <source>
        <dbReference type="ARBA" id="ARBA00022272"/>
    </source>
</evidence>
<evidence type="ECO:0000256" key="7">
    <source>
        <dbReference type="ARBA" id="ARBA00023141"/>
    </source>
</evidence>
<accession>A0A371JM63</accession>
<feature type="domain" description="N-(5'phosphoribosyl) anthranilate isomerase (PRAI)" evidence="10">
    <location>
        <begin position="14"/>
        <end position="87"/>
    </location>
</feature>
<keyword evidence="7 9" id="KW-0057">Aromatic amino acid biosynthesis</keyword>
<evidence type="ECO:0000313" key="12">
    <source>
        <dbReference type="Proteomes" id="UP000261828"/>
    </source>
</evidence>
<dbReference type="InterPro" id="IPR001240">
    <property type="entry name" value="PRAI_dom"/>
</dbReference>
<dbReference type="RefSeq" id="WP_116185617.1">
    <property type="nucleotide sequence ID" value="NZ_QTJX01000005.1"/>
</dbReference>
<dbReference type="UniPathway" id="UPA00035">
    <property type="reaction ID" value="UER00042"/>
</dbReference>
<comment type="caution">
    <text evidence="11">The sequence shown here is derived from an EMBL/GenBank/DDBJ whole genome shotgun (WGS) entry which is preliminary data.</text>
</comment>
<evidence type="ECO:0000256" key="5">
    <source>
        <dbReference type="ARBA" id="ARBA00022605"/>
    </source>
</evidence>
<protein>
    <recommendedName>
        <fullName evidence="4 9">N-(5'-phosphoribosyl)anthranilate isomerase</fullName>
        <shortName evidence="9">PRAI</shortName>
        <ecNumber evidence="3 9">5.3.1.24</ecNumber>
    </recommendedName>
</protein>
<dbReference type="PANTHER" id="PTHR42894:SF1">
    <property type="entry name" value="N-(5'-PHOSPHORIBOSYL)ANTHRANILATE ISOMERASE"/>
    <property type="match status" value="1"/>
</dbReference>
<dbReference type="Proteomes" id="UP000261828">
    <property type="component" value="Unassembled WGS sequence"/>
</dbReference>
<evidence type="ECO:0000259" key="10">
    <source>
        <dbReference type="Pfam" id="PF00697"/>
    </source>
</evidence>
<reference evidence="11 12" key="1">
    <citation type="submission" date="2018-08" db="EMBL/GenBank/DDBJ databases">
        <title>Muricauda nanhaiensis sp. nov., isolated from seawater of the South China Sea.</title>
        <authorList>
            <person name="Dang Y."/>
        </authorList>
    </citation>
    <scope>NUCLEOTIDE SEQUENCE [LARGE SCALE GENOMIC DNA]</scope>
    <source>
        <strain evidence="11 12">SM1704</strain>
    </source>
</reference>
<dbReference type="EMBL" id="QTJX01000005">
    <property type="protein sequence ID" value="RDY58149.1"/>
    <property type="molecule type" value="Genomic_DNA"/>
</dbReference>
<dbReference type="InterPro" id="IPR044643">
    <property type="entry name" value="TrpF_fam"/>
</dbReference>
<name>A0A371JM63_9FLAO</name>
<dbReference type="Gene3D" id="3.20.20.70">
    <property type="entry name" value="Aldolase class I"/>
    <property type="match status" value="1"/>
</dbReference>
<dbReference type="OrthoDB" id="9786954at2"/>
<organism evidence="11 12">
    <name type="scientific">Flagellimonas nanhaiensis</name>
    <dbReference type="NCBI Taxonomy" id="2292706"/>
    <lineage>
        <taxon>Bacteria</taxon>
        <taxon>Pseudomonadati</taxon>
        <taxon>Bacteroidota</taxon>
        <taxon>Flavobacteriia</taxon>
        <taxon>Flavobacteriales</taxon>
        <taxon>Flavobacteriaceae</taxon>
        <taxon>Flagellimonas</taxon>
    </lineage>
</organism>
<evidence type="ECO:0000256" key="9">
    <source>
        <dbReference type="HAMAP-Rule" id="MF_00135"/>
    </source>
</evidence>
<comment type="similarity">
    <text evidence="9">Belongs to the TrpF family.</text>
</comment>
<dbReference type="CDD" id="cd00405">
    <property type="entry name" value="PRAI"/>
    <property type="match status" value="1"/>
</dbReference>
<evidence type="ECO:0000256" key="6">
    <source>
        <dbReference type="ARBA" id="ARBA00022822"/>
    </source>
</evidence>
<evidence type="ECO:0000256" key="2">
    <source>
        <dbReference type="ARBA" id="ARBA00004664"/>
    </source>
</evidence>
<gene>
    <name evidence="9" type="primary">trpF</name>
    <name evidence="11" type="ORF">DX873_16655</name>
</gene>
<feature type="domain" description="N-(5'phosphoribosyl) anthranilate isomerase (PRAI)" evidence="10">
    <location>
        <begin position="102"/>
        <end position="224"/>
    </location>
</feature>
<dbReference type="GO" id="GO:0000162">
    <property type="term" value="P:L-tryptophan biosynthetic process"/>
    <property type="evidence" value="ECO:0007669"/>
    <property type="project" value="UniProtKB-UniRule"/>
</dbReference>
<comment type="catalytic activity">
    <reaction evidence="1 9">
        <text>N-(5-phospho-beta-D-ribosyl)anthranilate = 1-(2-carboxyphenylamino)-1-deoxy-D-ribulose 5-phosphate</text>
        <dbReference type="Rhea" id="RHEA:21540"/>
        <dbReference type="ChEBI" id="CHEBI:18277"/>
        <dbReference type="ChEBI" id="CHEBI:58613"/>
        <dbReference type="EC" id="5.3.1.24"/>
    </reaction>
</comment>